<evidence type="ECO:0000313" key="3">
    <source>
        <dbReference type="EMBL" id="MDR7211569.1"/>
    </source>
</evidence>
<reference evidence="3 4" key="1">
    <citation type="submission" date="2023-07" db="EMBL/GenBank/DDBJ databases">
        <title>Sorghum-associated microbial communities from plants grown in Nebraska, USA.</title>
        <authorList>
            <person name="Schachtman D."/>
        </authorList>
    </citation>
    <scope>NUCLEOTIDE SEQUENCE [LARGE SCALE GENOMIC DNA]</scope>
    <source>
        <strain evidence="3 4">4129</strain>
    </source>
</reference>
<organism evidence="3 4">
    <name type="scientific">Flavobacterium piscis</name>
    <dbReference type="NCBI Taxonomy" id="1114874"/>
    <lineage>
        <taxon>Bacteria</taxon>
        <taxon>Pseudomonadati</taxon>
        <taxon>Bacteroidota</taxon>
        <taxon>Flavobacteriia</taxon>
        <taxon>Flavobacteriales</taxon>
        <taxon>Flavobacteriaceae</taxon>
        <taxon>Flavobacterium</taxon>
    </lineage>
</organism>
<dbReference type="RefSeq" id="WP_310282920.1">
    <property type="nucleotide sequence ID" value="NZ_JAVDWQ010000013.1"/>
</dbReference>
<dbReference type="EMBL" id="JAVDWQ010000013">
    <property type="protein sequence ID" value="MDR7211569.1"/>
    <property type="molecule type" value="Genomic_DNA"/>
</dbReference>
<dbReference type="Gene3D" id="3.40.50.2300">
    <property type="match status" value="1"/>
</dbReference>
<proteinExistence type="predicted"/>
<gene>
    <name evidence="3" type="ORF">J2W48_003524</name>
</gene>
<accession>A0ABU1YBH4</accession>
<dbReference type="SUPFAM" id="SSF52172">
    <property type="entry name" value="CheY-like"/>
    <property type="match status" value="1"/>
</dbReference>
<feature type="modified residue" description="4-aspartylphosphate" evidence="1">
    <location>
        <position position="59"/>
    </location>
</feature>
<feature type="domain" description="Response regulatory" evidence="2">
    <location>
        <begin position="6"/>
        <end position="127"/>
    </location>
</feature>
<evidence type="ECO:0000259" key="2">
    <source>
        <dbReference type="PROSITE" id="PS50110"/>
    </source>
</evidence>
<dbReference type="Proteomes" id="UP001269081">
    <property type="component" value="Unassembled WGS sequence"/>
</dbReference>
<evidence type="ECO:0000256" key="1">
    <source>
        <dbReference type="PROSITE-ProRule" id="PRU00169"/>
    </source>
</evidence>
<comment type="caution">
    <text evidence="3">The sequence shown here is derived from an EMBL/GenBank/DDBJ whole genome shotgun (WGS) entry which is preliminary data.</text>
</comment>
<dbReference type="PROSITE" id="PS50110">
    <property type="entry name" value="RESPONSE_REGULATORY"/>
    <property type="match status" value="1"/>
</dbReference>
<evidence type="ECO:0000313" key="4">
    <source>
        <dbReference type="Proteomes" id="UP001269081"/>
    </source>
</evidence>
<sequence length="151" mass="17904">MDKKGPIIVIENNQGDHKIFLEIFSELGFSNKVLYFNSGNDVYDYVMTKNIKPFLIFLDIALLHMNADKLSKVTYKNLDKILNCPCLFFTTFFEQCFVIDAYSEPIQSYFVKPYSYNKFKNVINTIIEYWQQTKSINNYNKKNENKKELEK</sequence>
<dbReference type="InterPro" id="IPR011006">
    <property type="entry name" value="CheY-like_superfamily"/>
</dbReference>
<keyword evidence="1" id="KW-0597">Phosphoprotein</keyword>
<keyword evidence="4" id="KW-1185">Reference proteome</keyword>
<protein>
    <submittedName>
        <fullName evidence="3">Response regulator RpfG family c-di-GMP phosphodiesterase</fullName>
    </submittedName>
</protein>
<name>A0ABU1YBH4_9FLAO</name>
<dbReference type="InterPro" id="IPR001789">
    <property type="entry name" value="Sig_transdc_resp-reg_receiver"/>
</dbReference>